<keyword evidence="2" id="KW-1133">Transmembrane helix</keyword>
<feature type="transmembrane region" description="Helical" evidence="2">
    <location>
        <begin position="31"/>
        <end position="54"/>
    </location>
</feature>
<comment type="caution">
    <text evidence="3">The sequence shown here is derived from an EMBL/GenBank/DDBJ whole genome shotgun (WGS) entry which is preliminary data.</text>
</comment>
<evidence type="ECO:0000313" key="3">
    <source>
        <dbReference type="EMBL" id="GAA5414707.1"/>
    </source>
</evidence>
<feature type="region of interest" description="Disordered" evidence="1">
    <location>
        <begin position="160"/>
        <end position="186"/>
    </location>
</feature>
<evidence type="ECO:0000256" key="2">
    <source>
        <dbReference type="SAM" id="Phobius"/>
    </source>
</evidence>
<name>A0ABP9U9F2_9BACT</name>
<evidence type="ECO:0000313" key="4">
    <source>
        <dbReference type="Proteomes" id="UP001449582"/>
    </source>
</evidence>
<keyword evidence="2" id="KW-0812">Transmembrane</keyword>
<evidence type="ECO:0000256" key="1">
    <source>
        <dbReference type="SAM" id="MobiDB-lite"/>
    </source>
</evidence>
<proteinExistence type="predicted"/>
<dbReference type="EMBL" id="BAABQM010000002">
    <property type="protein sequence ID" value="GAA5414707.1"/>
    <property type="molecule type" value="Genomic_DNA"/>
</dbReference>
<accession>A0ABP9U9F2</accession>
<keyword evidence="4" id="KW-1185">Reference proteome</keyword>
<gene>
    <name evidence="3" type="ORF">UREOM_4180</name>
</gene>
<keyword evidence="2" id="KW-0472">Membrane</keyword>
<dbReference type="Proteomes" id="UP001449582">
    <property type="component" value="Unassembled WGS sequence"/>
</dbReference>
<protein>
    <recommendedName>
        <fullName evidence="5">Transmembrane protein</fullName>
    </recommendedName>
</protein>
<evidence type="ECO:0008006" key="5">
    <source>
        <dbReference type="Google" id="ProtNLM"/>
    </source>
</evidence>
<reference evidence="3" key="1">
    <citation type="submission" date="2024-02" db="EMBL/GenBank/DDBJ databases">
        <title>Draft genome sequence of new strains in genus Ureaplasma.</title>
        <authorList>
            <person name="Nakajima Y."/>
            <person name="Segawa T."/>
        </authorList>
    </citation>
    <scope>NUCLEOTIDE SEQUENCE [LARGE SCALE GENOMIC DNA]</scope>
    <source>
        <strain evidence="3">OM1</strain>
    </source>
</reference>
<organism evidence="3 4">
    <name type="scientific">Ureaplasma ceti</name>
    <dbReference type="NCBI Taxonomy" id="3119530"/>
    <lineage>
        <taxon>Bacteria</taxon>
        <taxon>Bacillati</taxon>
        <taxon>Mycoplasmatota</taxon>
        <taxon>Mycoplasmoidales</taxon>
        <taxon>Mycoplasmoidaceae</taxon>
        <taxon>Ureaplasma</taxon>
    </lineage>
</organism>
<feature type="transmembrane region" description="Helical" evidence="2">
    <location>
        <begin position="70"/>
        <end position="90"/>
    </location>
</feature>
<feature type="transmembrane region" description="Helical" evidence="2">
    <location>
        <begin position="111"/>
        <end position="135"/>
    </location>
</feature>
<sequence length="186" mass="20859">MDNFQNNPTWNNYYNPETTNFRNHLKKVIKLSASLIILNIVWIVILIINCVWNVEQKSNGQIDYATQQTLITWICMLITKLALSIGNAVYSSKVNDYLNKWQCVDQTSGKVIFICSIVAIFIVPITLNAVILGFACNLNSKWNNGTLGFKLNPGTPPGFNPYSGGNGGPNTHDSDYLSQPHDFKNE</sequence>
<dbReference type="RefSeq" id="WP_353289868.1">
    <property type="nucleotide sequence ID" value="NZ_BAABQM010000002.1"/>
</dbReference>